<dbReference type="InterPro" id="IPR001810">
    <property type="entry name" value="F-box_dom"/>
</dbReference>
<dbReference type="GO" id="GO:0005737">
    <property type="term" value="C:cytoplasm"/>
    <property type="evidence" value="ECO:0007669"/>
    <property type="project" value="UniProtKB-ARBA"/>
</dbReference>
<dbReference type="PANTHER" id="PTHR12125">
    <property type="entry name" value="F-BOX ONLY PROTEIN 6-LIKE PROTEIN"/>
    <property type="match status" value="1"/>
</dbReference>
<dbReference type="InterPro" id="IPR008979">
    <property type="entry name" value="Galactose-bd-like_sf"/>
</dbReference>
<dbReference type="PANTHER" id="PTHR12125:SF5">
    <property type="entry name" value="F-BOX DOMAIN-CONTAINING PROTEIN"/>
    <property type="match status" value="1"/>
</dbReference>
<sequence>MPKHVTKRPKVSFAVDTNDKSADLMEKNETLIEPLLPYKSILPEECLMNIFFYTEARTLLKCQLVCKEWNQMIKNSIWKKKAERKVMKKFSFDKHYNWHNYFFVCNNVPFYTNLLKNPTGQLNFKYWDITEEGIEPHWTYEYLGYADRPQKDISYCFTLLSSRKCYMEQTIFLKNEGFTEYVLDYLQPTIKFTEWYMSEDETAMYENCIKLLRDQRSDRTAIELLNYRKVIRSDQMQRWYKFTHEFKNYGKGVRKIKFCRGFKERPLVGGCVKMAGACIEFILEK</sequence>
<dbReference type="CDD" id="cd09917">
    <property type="entry name" value="F-box_SF"/>
    <property type="match status" value="1"/>
</dbReference>
<dbReference type="SMART" id="SM01198">
    <property type="entry name" value="FBA"/>
    <property type="match status" value="1"/>
</dbReference>
<evidence type="ECO:0000313" key="4">
    <source>
        <dbReference type="Proteomes" id="UP001627154"/>
    </source>
</evidence>
<feature type="domain" description="F-box" evidence="1">
    <location>
        <begin position="42"/>
        <end position="81"/>
    </location>
</feature>
<evidence type="ECO:0000259" key="2">
    <source>
        <dbReference type="PROSITE" id="PS51114"/>
    </source>
</evidence>
<dbReference type="Gene3D" id="2.60.120.260">
    <property type="entry name" value="Galactose-binding domain-like"/>
    <property type="match status" value="1"/>
</dbReference>
<evidence type="ECO:0000259" key="1">
    <source>
        <dbReference type="PROSITE" id="PS50181"/>
    </source>
</evidence>
<comment type="caution">
    <text evidence="3">The sequence shown here is derived from an EMBL/GenBank/DDBJ whole genome shotgun (WGS) entry which is preliminary data.</text>
</comment>
<dbReference type="Pfam" id="PF04300">
    <property type="entry name" value="FBA"/>
    <property type="match status" value="1"/>
</dbReference>
<dbReference type="EMBL" id="JBJJXI010000055">
    <property type="protein sequence ID" value="KAL3399766.1"/>
    <property type="molecule type" value="Genomic_DNA"/>
</dbReference>
<gene>
    <name evidence="3" type="ORF">TKK_007007</name>
</gene>
<dbReference type="InterPro" id="IPR007397">
    <property type="entry name" value="F-box-assoc_dom"/>
</dbReference>
<evidence type="ECO:0008006" key="5">
    <source>
        <dbReference type="Google" id="ProtNLM"/>
    </source>
</evidence>
<dbReference type="Proteomes" id="UP001627154">
    <property type="component" value="Unassembled WGS sequence"/>
</dbReference>
<dbReference type="SMART" id="SM00256">
    <property type="entry name" value="FBOX"/>
    <property type="match status" value="1"/>
</dbReference>
<organism evidence="3 4">
    <name type="scientific">Trichogramma kaykai</name>
    <dbReference type="NCBI Taxonomy" id="54128"/>
    <lineage>
        <taxon>Eukaryota</taxon>
        <taxon>Metazoa</taxon>
        <taxon>Ecdysozoa</taxon>
        <taxon>Arthropoda</taxon>
        <taxon>Hexapoda</taxon>
        <taxon>Insecta</taxon>
        <taxon>Pterygota</taxon>
        <taxon>Neoptera</taxon>
        <taxon>Endopterygota</taxon>
        <taxon>Hymenoptera</taxon>
        <taxon>Apocrita</taxon>
        <taxon>Proctotrupomorpha</taxon>
        <taxon>Chalcidoidea</taxon>
        <taxon>Trichogrammatidae</taxon>
        <taxon>Trichogramma</taxon>
    </lineage>
</organism>
<reference evidence="3 4" key="1">
    <citation type="journal article" date="2024" name="bioRxiv">
        <title>A reference genome for Trichogramma kaykai: A tiny desert-dwelling parasitoid wasp with competing sex-ratio distorters.</title>
        <authorList>
            <person name="Culotta J."/>
            <person name="Lindsey A.R."/>
        </authorList>
    </citation>
    <scope>NUCLEOTIDE SEQUENCE [LARGE SCALE GENOMIC DNA]</scope>
    <source>
        <strain evidence="3 4">KSX58</strain>
    </source>
</reference>
<dbReference type="InterPro" id="IPR036047">
    <property type="entry name" value="F-box-like_dom_sf"/>
</dbReference>
<accession>A0ABD2X375</accession>
<keyword evidence="4" id="KW-1185">Reference proteome</keyword>
<dbReference type="AlphaFoldDB" id="A0ABD2X375"/>
<dbReference type="Gene3D" id="1.20.1280.50">
    <property type="match status" value="1"/>
</dbReference>
<protein>
    <recommendedName>
        <fullName evidence="5">F-box domain-containing protein</fullName>
    </recommendedName>
</protein>
<dbReference type="Pfam" id="PF12937">
    <property type="entry name" value="F-box-like"/>
    <property type="match status" value="1"/>
</dbReference>
<dbReference type="SUPFAM" id="SSF81383">
    <property type="entry name" value="F-box domain"/>
    <property type="match status" value="1"/>
</dbReference>
<proteinExistence type="predicted"/>
<feature type="domain" description="FBA" evidence="2">
    <location>
        <begin position="104"/>
        <end position="285"/>
    </location>
</feature>
<dbReference type="SUPFAM" id="SSF49785">
    <property type="entry name" value="Galactose-binding domain-like"/>
    <property type="match status" value="1"/>
</dbReference>
<evidence type="ECO:0000313" key="3">
    <source>
        <dbReference type="EMBL" id="KAL3399766.1"/>
    </source>
</evidence>
<dbReference type="PROSITE" id="PS51114">
    <property type="entry name" value="FBA"/>
    <property type="match status" value="1"/>
</dbReference>
<dbReference type="InterPro" id="IPR039752">
    <property type="entry name" value="F-box_only"/>
</dbReference>
<dbReference type="PROSITE" id="PS50181">
    <property type="entry name" value="FBOX"/>
    <property type="match status" value="1"/>
</dbReference>
<name>A0ABD2X375_9HYME</name>